<name>A0A3M6PVE5_9BURK</name>
<accession>A0A3M6PVE5</accession>
<gene>
    <name evidence="1" type="ORF">EBQ26_11625</name>
</gene>
<protein>
    <submittedName>
        <fullName evidence="1">Uncharacterized protein</fullName>
    </submittedName>
</protein>
<dbReference type="EMBL" id="RDQM01000019">
    <property type="protein sequence ID" value="RMW95067.1"/>
    <property type="molecule type" value="Genomic_DNA"/>
</dbReference>
<dbReference type="AlphaFoldDB" id="A0A3M6PVE5"/>
<evidence type="ECO:0000313" key="2">
    <source>
        <dbReference type="Proteomes" id="UP000267521"/>
    </source>
</evidence>
<sequence length="232" mass="25916">MTDTATRVYSVYAEKDADARDLVDRIANQNLNVAEYRQAMIALGKALASFLPQKISSPLEDIYVVCTVEDADFLARGIIERLEQSGLGSRVKLMCLWNERVREGDISISPIFKQYKEGQTTQTASFVVVKSIISGACVVKTNLTRAISAVEVNQIFVVAPVILKGAQERLAKEFPKAISDKFEFFWVAEDSRKNGENVEPGIGGSVYERLGFGDESRKNKYIPEIVKQRRRA</sequence>
<dbReference type="RefSeq" id="WP_122239340.1">
    <property type="nucleotide sequence ID" value="NZ_RDQM01000019.1"/>
</dbReference>
<organism evidence="1 2">
    <name type="scientific">Allofranklinella schreckenbergeri</name>
    <dbReference type="NCBI Taxonomy" id="1076744"/>
    <lineage>
        <taxon>Bacteria</taxon>
        <taxon>Pseudomonadati</taxon>
        <taxon>Pseudomonadota</taxon>
        <taxon>Betaproteobacteria</taxon>
        <taxon>Burkholderiales</taxon>
        <taxon>Comamonadaceae</taxon>
        <taxon>Allofranklinella</taxon>
    </lineage>
</organism>
<comment type="caution">
    <text evidence="1">The sequence shown here is derived from an EMBL/GenBank/DDBJ whole genome shotgun (WGS) entry which is preliminary data.</text>
</comment>
<evidence type="ECO:0000313" key="1">
    <source>
        <dbReference type="EMBL" id="RMW95067.1"/>
    </source>
</evidence>
<reference evidence="1 2" key="1">
    <citation type="submission" date="2018-10" db="EMBL/GenBank/DDBJ databases">
        <title>Comamonadaceae CDC group NO-1 genome sequencing and assembly.</title>
        <authorList>
            <person name="Bernier A.-M."/>
            <person name="Bernard K."/>
        </authorList>
    </citation>
    <scope>NUCLEOTIDE SEQUENCE [LARGE SCALE GENOMIC DNA]</scope>
    <source>
        <strain evidence="1 2">NML970147</strain>
    </source>
</reference>
<proteinExistence type="predicted"/>
<dbReference type="Proteomes" id="UP000267521">
    <property type="component" value="Unassembled WGS sequence"/>
</dbReference>